<dbReference type="EMBL" id="CR382136">
    <property type="protein sequence ID" value="CAG86968.1"/>
    <property type="molecule type" value="Genomic_DNA"/>
</dbReference>
<organism evidence="1 2">
    <name type="scientific">Debaryomyces hansenii (strain ATCC 36239 / CBS 767 / BCRC 21394 / JCM 1990 / NBRC 0083 / IGC 2968)</name>
    <name type="common">Yeast</name>
    <name type="synonym">Torulaspora hansenii</name>
    <dbReference type="NCBI Taxonomy" id="284592"/>
    <lineage>
        <taxon>Eukaryota</taxon>
        <taxon>Fungi</taxon>
        <taxon>Dikarya</taxon>
        <taxon>Ascomycota</taxon>
        <taxon>Saccharomycotina</taxon>
        <taxon>Pichiomycetes</taxon>
        <taxon>Debaryomycetaceae</taxon>
        <taxon>Debaryomyces</taxon>
    </lineage>
</organism>
<dbReference type="KEGG" id="dha:DEHA2D08316g"/>
<dbReference type="HOGENOM" id="CLU_1510558_0_0_1"/>
<dbReference type="VEuPathDB" id="FungiDB:DEHA2D08316g"/>
<protein>
    <submittedName>
        <fullName evidence="1">DEHA2D08316p</fullName>
    </submittedName>
</protein>
<sequence length="178" mass="21549">MKMARTVPLYSNSEIELKECKGIVLVLFETEDEIIDDLFENASKYASIYLRFDEGKFYLFETGIEFRKEINKKELKYIDANYDIELSDKMVAIIEKIKPFHDDVFISHHKRKLDLKRKSFDRGETDLYYYVRENDKFRLYYSKETRQTAIVHNYEKGKLYDKPIRFKSFSELQRERIS</sequence>
<dbReference type="Proteomes" id="UP000000599">
    <property type="component" value="Chromosome D"/>
</dbReference>
<dbReference type="AlphaFoldDB" id="Q6BSJ8"/>
<evidence type="ECO:0000313" key="1">
    <source>
        <dbReference type="EMBL" id="CAG86968.1"/>
    </source>
</evidence>
<evidence type="ECO:0000313" key="2">
    <source>
        <dbReference type="Proteomes" id="UP000000599"/>
    </source>
</evidence>
<name>Q6BSJ8_DEBHA</name>
<accession>Q6BSJ8</accession>
<proteinExistence type="predicted"/>
<dbReference type="RefSeq" id="XP_458822.1">
    <property type="nucleotide sequence ID" value="XM_458822.1"/>
</dbReference>
<gene>
    <name evidence="1" type="ordered locus">DEHA2D08316g</name>
</gene>
<reference evidence="1 2" key="1">
    <citation type="journal article" date="2004" name="Nature">
        <title>Genome evolution in yeasts.</title>
        <authorList>
            <consortium name="Genolevures"/>
            <person name="Dujon B."/>
            <person name="Sherman D."/>
            <person name="Fischer G."/>
            <person name="Durrens P."/>
            <person name="Casaregola S."/>
            <person name="Lafontaine I."/>
            <person name="de Montigny J."/>
            <person name="Marck C."/>
            <person name="Neuveglise C."/>
            <person name="Talla E."/>
            <person name="Goffard N."/>
            <person name="Frangeul L."/>
            <person name="Aigle M."/>
            <person name="Anthouard V."/>
            <person name="Babour A."/>
            <person name="Barbe V."/>
            <person name="Barnay S."/>
            <person name="Blanchin S."/>
            <person name="Beckerich J.M."/>
            <person name="Beyne E."/>
            <person name="Bleykasten C."/>
            <person name="Boisrame A."/>
            <person name="Boyer J."/>
            <person name="Cattolico L."/>
            <person name="Confanioleri F."/>
            <person name="de Daruvar A."/>
            <person name="Despons L."/>
            <person name="Fabre E."/>
            <person name="Fairhead C."/>
            <person name="Ferry-Dumazet H."/>
            <person name="Groppi A."/>
            <person name="Hantraye F."/>
            <person name="Hennequin C."/>
            <person name="Jauniaux N."/>
            <person name="Joyet P."/>
            <person name="Kachouri R."/>
            <person name="Kerrest A."/>
            <person name="Koszul R."/>
            <person name="Lemaire M."/>
            <person name="Lesur I."/>
            <person name="Ma L."/>
            <person name="Muller H."/>
            <person name="Nicaud J.M."/>
            <person name="Nikolski M."/>
            <person name="Oztas S."/>
            <person name="Ozier-Kalogeropoulos O."/>
            <person name="Pellenz S."/>
            <person name="Potier S."/>
            <person name="Richard G.F."/>
            <person name="Straub M.L."/>
            <person name="Suleau A."/>
            <person name="Swennene D."/>
            <person name="Tekaia F."/>
            <person name="Wesolowski-Louvel M."/>
            <person name="Westhof E."/>
            <person name="Wirth B."/>
            <person name="Zeniou-Meyer M."/>
            <person name="Zivanovic I."/>
            <person name="Bolotin-Fukuhara M."/>
            <person name="Thierry A."/>
            <person name="Bouchier C."/>
            <person name="Caudron B."/>
            <person name="Scarpelli C."/>
            <person name="Gaillardin C."/>
            <person name="Weissenbach J."/>
            <person name="Wincker P."/>
            <person name="Souciet J.L."/>
        </authorList>
    </citation>
    <scope>NUCLEOTIDE SEQUENCE [LARGE SCALE GENOMIC DNA]</scope>
    <source>
        <strain evidence="2">ATCC 36239 / CBS 767 / BCRC 21394 / JCM 1990 / NBRC 0083 / IGC 2968</strain>
    </source>
</reference>
<keyword evidence="2" id="KW-1185">Reference proteome</keyword>
<dbReference type="GeneID" id="2901773"/>
<dbReference type="InParanoid" id="Q6BSJ8"/>